<reference evidence="1" key="1">
    <citation type="journal article" date="2013" name="J. Plant Res.">
        <title>Effect of fungi and light on seed germination of three Opuntia species from semiarid lands of central Mexico.</title>
        <authorList>
            <person name="Delgado-Sanchez P."/>
            <person name="Jimenez-Bremont J.F."/>
            <person name="Guerrero-Gonzalez Mde L."/>
            <person name="Flores J."/>
        </authorList>
    </citation>
    <scope>NUCLEOTIDE SEQUENCE</scope>
    <source>
        <tissue evidence="1">Cladode</tissue>
    </source>
</reference>
<dbReference type="EMBL" id="GISG01262376">
    <property type="protein sequence ID" value="MBA4674360.1"/>
    <property type="molecule type" value="Transcribed_RNA"/>
</dbReference>
<reference evidence="1" key="2">
    <citation type="submission" date="2020-07" db="EMBL/GenBank/DDBJ databases">
        <authorList>
            <person name="Vera ALvarez R."/>
            <person name="Arias-Moreno D.M."/>
            <person name="Jimenez-Jacinto V."/>
            <person name="Jimenez-Bremont J.F."/>
            <person name="Swaminathan K."/>
            <person name="Moose S.P."/>
            <person name="Guerrero-Gonzalez M.L."/>
            <person name="Marino-Ramirez L."/>
            <person name="Landsman D."/>
            <person name="Rodriguez-Kessler M."/>
            <person name="Delgado-Sanchez P."/>
        </authorList>
    </citation>
    <scope>NUCLEOTIDE SEQUENCE</scope>
    <source>
        <tissue evidence="1">Cladode</tissue>
    </source>
</reference>
<organism evidence="1">
    <name type="scientific">Opuntia streptacantha</name>
    <name type="common">Prickly pear cactus</name>
    <name type="synonym">Opuntia cardona</name>
    <dbReference type="NCBI Taxonomy" id="393608"/>
    <lineage>
        <taxon>Eukaryota</taxon>
        <taxon>Viridiplantae</taxon>
        <taxon>Streptophyta</taxon>
        <taxon>Embryophyta</taxon>
        <taxon>Tracheophyta</taxon>
        <taxon>Spermatophyta</taxon>
        <taxon>Magnoliopsida</taxon>
        <taxon>eudicotyledons</taxon>
        <taxon>Gunneridae</taxon>
        <taxon>Pentapetalae</taxon>
        <taxon>Caryophyllales</taxon>
        <taxon>Cactineae</taxon>
        <taxon>Cactaceae</taxon>
        <taxon>Opuntioideae</taxon>
        <taxon>Opuntia</taxon>
    </lineage>
</organism>
<proteinExistence type="predicted"/>
<evidence type="ECO:0000313" key="1">
    <source>
        <dbReference type="EMBL" id="MBA4674360.1"/>
    </source>
</evidence>
<name>A0A7C9ERD6_OPUST</name>
<accession>A0A7C9ERD6</accession>
<dbReference type="EMBL" id="GISG01262378">
    <property type="protein sequence ID" value="MBA4674362.1"/>
    <property type="molecule type" value="Transcribed_RNA"/>
</dbReference>
<protein>
    <submittedName>
        <fullName evidence="1">Uncharacterized protein</fullName>
    </submittedName>
</protein>
<dbReference type="AlphaFoldDB" id="A0A7C9ERD6"/>
<sequence length="119" mass="13594">MRVEEFVNLVVGVDPEKEWPLWPSTGFLERWRPLFICRSQYFWSGMASLEHRHFFPSVLRQRPGSGSVLFENPRWKGPHSNEWGLKSPPGKLKNPADSRALLMGISKVVGIGSLATIYL</sequence>